<keyword evidence="2" id="KW-0805">Transcription regulation</keyword>
<keyword evidence="4" id="KW-0804">Transcription</keyword>
<dbReference type="SUPFAM" id="SSF46785">
    <property type="entry name" value="Winged helix' DNA-binding domain"/>
    <property type="match status" value="1"/>
</dbReference>
<dbReference type="Gene3D" id="3.40.190.290">
    <property type="match status" value="1"/>
</dbReference>
<dbReference type="Pfam" id="PF03466">
    <property type="entry name" value="LysR_substrate"/>
    <property type="match status" value="1"/>
</dbReference>
<comment type="similarity">
    <text evidence="1">Belongs to the LysR transcriptional regulatory family.</text>
</comment>
<proteinExistence type="inferred from homology"/>
<dbReference type="PANTHER" id="PTHR30537">
    <property type="entry name" value="HTH-TYPE TRANSCRIPTIONAL REGULATOR"/>
    <property type="match status" value="1"/>
</dbReference>
<dbReference type="PANTHER" id="PTHR30537:SF72">
    <property type="entry name" value="LYSR FAMILY TRANSCRIPTIONAL REGULATOR"/>
    <property type="match status" value="1"/>
</dbReference>
<keyword evidence="3" id="KW-0238">DNA-binding</keyword>
<dbReference type="InterPro" id="IPR005119">
    <property type="entry name" value="LysR_subst-bd"/>
</dbReference>
<dbReference type="InterPro" id="IPR036390">
    <property type="entry name" value="WH_DNA-bd_sf"/>
</dbReference>
<name>A0ABM5UX11_9BURK</name>
<organism evidence="6 7">
    <name type="scientific">Herbaspirillum hiltneri N3</name>
    <dbReference type="NCBI Taxonomy" id="1262470"/>
    <lineage>
        <taxon>Bacteria</taxon>
        <taxon>Pseudomonadati</taxon>
        <taxon>Pseudomonadota</taxon>
        <taxon>Betaproteobacteria</taxon>
        <taxon>Burkholderiales</taxon>
        <taxon>Oxalobacteraceae</taxon>
        <taxon>Herbaspirillum</taxon>
    </lineage>
</organism>
<protein>
    <submittedName>
        <fullName evidence="6">LysR family transcriptional regulator</fullName>
    </submittedName>
</protein>
<keyword evidence="7" id="KW-1185">Reference proteome</keyword>
<reference evidence="7" key="1">
    <citation type="journal article" date="2015" name="Genome Announc.">
        <title>Complete Genome Sequence of Herbaspirillum hiltneri N3 (DSM 17495), Isolated from Surface-Sterilized Wheat Roots.</title>
        <authorList>
            <person name="Guizelini D."/>
            <person name="Saizaki P.M."/>
            <person name="Coimbra N.A."/>
            <person name="Weiss V.A."/>
            <person name="Faoro H."/>
            <person name="Sfeir M.Z."/>
            <person name="Baura V.A."/>
            <person name="Monteiro R.A."/>
            <person name="Chubatsu L.S."/>
            <person name="Souza E.M."/>
            <person name="Cruz L.M."/>
            <person name="Pedrosa F.O."/>
            <person name="Raittz R.T."/>
            <person name="Marchaukoski J.N."/>
            <person name="Steffens M.B."/>
        </authorList>
    </citation>
    <scope>NUCLEOTIDE SEQUENCE [LARGE SCALE GENOMIC DNA]</scope>
    <source>
        <strain evidence="7">N3</strain>
    </source>
</reference>
<evidence type="ECO:0000313" key="6">
    <source>
        <dbReference type="EMBL" id="AKZ61746.1"/>
    </source>
</evidence>
<accession>A0ABM5UX11</accession>
<dbReference type="CDD" id="cd08422">
    <property type="entry name" value="PBP2_CrgA_like"/>
    <property type="match status" value="1"/>
</dbReference>
<sequence>MDRLDALKVFCSVVEAGGFSRAADRLGISTSSVTNQVSALETHFRTKLLNRTTRSMSLTEEGRRCYEQALLLLDGMSDLEGSMMQSHSLPAGTLRVDMPSIISRQYIAPALPQFLVQYPDITLRITVGDRMIDMVEEGVDVLIRIGDLPDSNLIAKTVFKTSYMCCASPAFVARHGMPKAPQELADFPCLGFLNPKSRMVRPWQFSKGNDSHRFVPKGALAMDHVESLIEAAKAGCGIVQQMSVSLIPPVRSGELVPVLPDWLAPGPDVSVLVQQKNHRAAKIKAFVDFVAGLF</sequence>
<evidence type="ECO:0000256" key="1">
    <source>
        <dbReference type="ARBA" id="ARBA00009437"/>
    </source>
</evidence>
<evidence type="ECO:0000256" key="2">
    <source>
        <dbReference type="ARBA" id="ARBA00023015"/>
    </source>
</evidence>
<dbReference type="Proteomes" id="UP000063429">
    <property type="component" value="Chromosome"/>
</dbReference>
<dbReference type="EMBL" id="CP011409">
    <property type="protein sequence ID" value="AKZ61746.1"/>
    <property type="molecule type" value="Genomic_DNA"/>
</dbReference>
<evidence type="ECO:0000259" key="5">
    <source>
        <dbReference type="PROSITE" id="PS50931"/>
    </source>
</evidence>
<dbReference type="Pfam" id="PF00126">
    <property type="entry name" value="HTH_1"/>
    <property type="match status" value="1"/>
</dbReference>
<dbReference type="RefSeq" id="WP_053195246.1">
    <property type="nucleotide sequence ID" value="NZ_CP011409.1"/>
</dbReference>
<evidence type="ECO:0000256" key="3">
    <source>
        <dbReference type="ARBA" id="ARBA00023125"/>
    </source>
</evidence>
<dbReference type="InterPro" id="IPR036388">
    <property type="entry name" value="WH-like_DNA-bd_sf"/>
</dbReference>
<dbReference type="InterPro" id="IPR000847">
    <property type="entry name" value="LysR_HTH_N"/>
</dbReference>
<gene>
    <name evidence="6" type="ORF">F506_02850</name>
</gene>
<dbReference type="Gene3D" id="1.10.10.10">
    <property type="entry name" value="Winged helix-like DNA-binding domain superfamily/Winged helix DNA-binding domain"/>
    <property type="match status" value="1"/>
</dbReference>
<dbReference type="InterPro" id="IPR058163">
    <property type="entry name" value="LysR-type_TF_proteobact-type"/>
</dbReference>
<dbReference type="SUPFAM" id="SSF53850">
    <property type="entry name" value="Periplasmic binding protein-like II"/>
    <property type="match status" value="1"/>
</dbReference>
<dbReference type="PROSITE" id="PS50931">
    <property type="entry name" value="HTH_LYSR"/>
    <property type="match status" value="1"/>
</dbReference>
<evidence type="ECO:0000256" key="4">
    <source>
        <dbReference type="ARBA" id="ARBA00023163"/>
    </source>
</evidence>
<feature type="domain" description="HTH lysR-type" evidence="5">
    <location>
        <begin position="1"/>
        <end position="59"/>
    </location>
</feature>
<evidence type="ECO:0000313" key="7">
    <source>
        <dbReference type="Proteomes" id="UP000063429"/>
    </source>
</evidence>